<name>A0A9N9E996_9GLOM</name>
<comment type="caution">
    <text evidence="2">The sequence shown here is derived from an EMBL/GenBank/DDBJ whole genome shotgun (WGS) entry which is preliminary data.</text>
</comment>
<organism evidence="2 3">
    <name type="scientific">Racocetra fulgida</name>
    <dbReference type="NCBI Taxonomy" id="60492"/>
    <lineage>
        <taxon>Eukaryota</taxon>
        <taxon>Fungi</taxon>
        <taxon>Fungi incertae sedis</taxon>
        <taxon>Mucoromycota</taxon>
        <taxon>Glomeromycotina</taxon>
        <taxon>Glomeromycetes</taxon>
        <taxon>Diversisporales</taxon>
        <taxon>Gigasporaceae</taxon>
        <taxon>Racocetra</taxon>
    </lineage>
</organism>
<proteinExistence type="predicted"/>
<feature type="region of interest" description="Disordered" evidence="1">
    <location>
        <begin position="413"/>
        <end position="437"/>
    </location>
</feature>
<sequence>MTDVANSRSASLVDSASDSESITDCLQEKSDEISNVASDISSNTDDIVGNGITIKITTDDAVIVSADATDDRQNKSNDGAVSIGKHNLYKNRNHGSFYPGHHRLASLPYTGIPYSGFSQDEDLPLNFDDPLVDDSSYPRFGLKSDSDWDISSPMSSTPGYPSSPSSIDPFTSLPLSPNNFMHSFLDDDELAEKQLMLEEERMILQMRRQELDNAIYKLHYQNFDSSLNHSLSSLIETRYKRSQTPPQTKSSSSTTPSLSRQTSFTKNLSPPPPRFQPIGLPVKKPTACDYSVSSTMSSSAPSHSTFSLFSKSPGLSLNHTFLPTVNEQKLSSDMSEVLDDDKLNEFSSFGYPLTPSGTPPKNDSRDFIPSSLHLSTNHFSPKVWSNNNDVDFTAVSPRSKSFRSLPKRDYYSAPTTPNYYTPPTPQFNRSPQHTLNPLSIGQFTRASSLYSSPVDERDELWHGDEAFNPILTPPPEIPPMNKFSPSINNENNLFNKNNSCHQFHNIVHPKLLSPTHKTGGEFFSLDGNQATSDSHYNGLTHDKGIRVNGLYKLEVI</sequence>
<protein>
    <submittedName>
        <fullName evidence="2">14433_t:CDS:1</fullName>
    </submittedName>
</protein>
<keyword evidence="3" id="KW-1185">Reference proteome</keyword>
<dbReference type="Proteomes" id="UP000789396">
    <property type="component" value="Unassembled WGS sequence"/>
</dbReference>
<feature type="compositionally biased region" description="Polar residues" evidence="1">
    <location>
        <begin position="426"/>
        <end position="437"/>
    </location>
</feature>
<reference evidence="2" key="1">
    <citation type="submission" date="2021-06" db="EMBL/GenBank/DDBJ databases">
        <authorList>
            <person name="Kallberg Y."/>
            <person name="Tangrot J."/>
            <person name="Rosling A."/>
        </authorList>
    </citation>
    <scope>NUCLEOTIDE SEQUENCE</scope>
    <source>
        <strain evidence="2">IN212</strain>
    </source>
</reference>
<evidence type="ECO:0000313" key="2">
    <source>
        <dbReference type="EMBL" id="CAG8669440.1"/>
    </source>
</evidence>
<dbReference type="AlphaFoldDB" id="A0A9N9E996"/>
<evidence type="ECO:0000256" key="1">
    <source>
        <dbReference type="SAM" id="MobiDB-lite"/>
    </source>
</evidence>
<evidence type="ECO:0000313" key="3">
    <source>
        <dbReference type="Proteomes" id="UP000789396"/>
    </source>
</evidence>
<feature type="compositionally biased region" description="Low complexity" evidence="1">
    <location>
        <begin position="151"/>
        <end position="166"/>
    </location>
</feature>
<feature type="region of interest" description="Disordered" evidence="1">
    <location>
        <begin position="148"/>
        <end position="171"/>
    </location>
</feature>
<dbReference type="EMBL" id="CAJVPZ010015888">
    <property type="protein sequence ID" value="CAG8669440.1"/>
    <property type="molecule type" value="Genomic_DNA"/>
</dbReference>
<feature type="compositionally biased region" description="Low complexity" evidence="1">
    <location>
        <begin position="242"/>
        <end position="263"/>
    </location>
</feature>
<gene>
    <name evidence="2" type="ORF">RFULGI_LOCUS9163</name>
</gene>
<dbReference type="OrthoDB" id="2398759at2759"/>
<feature type="region of interest" description="Disordered" evidence="1">
    <location>
        <begin position="239"/>
        <end position="281"/>
    </location>
</feature>
<accession>A0A9N9E996</accession>
<feature type="region of interest" description="Disordered" evidence="1">
    <location>
        <begin position="1"/>
        <end position="21"/>
    </location>
</feature>